<keyword evidence="2" id="KW-1185">Reference proteome</keyword>
<dbReference type="SUPFAM" id="SSF53383">
    <property type="entry name" value="PLP-dependent transferases"/>
    <property type="match status" value="1"/>
</dbReference>
<dbReference type="InterPro" id="IPR015424">
    <property type="entry name" value="PyrdxlP-dep_Trfase"/>
</dbReference>
<reference evidence="1 2" key="1">
    <citation type="journal article" date="2017" name="Nat. Commun.">
        <title>Genome assembly with in vitro proximity ligation data and whole-genome triplication in lettuce.</title>
        <authorList>
            <person name="Reyes-Chin-Wo S."/>
            <person name="Wang Z."/>
            <person name="Yang X."/>
            <person name="Kozik A."/>
            <person name="Arikit S."/>
            <person name="Song C."/>
            <person name="Xia L."/>
            <person name="Froenicke L."/>
            <person name="Lavelle D.O."/>
            <person name="Truco M.J."/>
            <person name="Xia R."/>
            <person name="Zhu S."/>
            <person name="Xu C."/>
            <person name="Xu H."/>
            <person name="Xu X."/>
            <person name="Cox K."/>
            <person name="Korf I."/>
            <person name="Meyers B.C."/>
            <person name="Michelmore R.W."/>
        </authorList>
    </citation>
    <scope>NUCLEOTIDE SEQUENCE [LARGE SCALE GENOMIC DNA]</scope>
    <source>
        <strain evidence="2">cv. Salinas</strain>
        <tissue evidence="1">Seedlings</tissue>
    </source>
</reference>
<dbReference type="PANTHER" id="PTHR11773:SF12">
    <property type="entry name" value="GLYCINE CLEAVAGE SYSTEM P PROTEIN"/>
    <property type="match status" value="1"/>
</dbReference>
<dbReference type="GO" id="GO:0004375">
    <property type="term" value="F:glycine dehydrogenase (decarboxylating) activity"/>
    <property type="evidence" value="ECO:0000318"/>
    <property type="project" value="GO_Central"/>
</dbReference>
<protein>
    <submittedName>
        <fullName evidence="1">Uncharacterized protein</fullName>
    </submittedName>
</protein>
<name>A0A9R1W8E7_LACSA</name>
<sequence length="271" mass="30130">MIEDVDNLFKVFALGKPVAFSAMSLAPEVEDNIPSRFVWETPYLTHLIFNTYHTEHELLRYIKMMLETWLVFADLHPFAPTQQAQGYQEMFKNLGDMLCTLTGFVSFSLQPNVGAAGEYATGNHHRNVCIIHVSTRGTNPASVAMCGMKIITVGTDSKGNINIEEIRKDAEANKEYVYALMVSYPSTHGVYEEGIDEICKIILDNGGWFNKSRVEWCLTSPGWNGADVCHLNLHNTFCIPHGGGRPGMGPIGVKKHLAPYLPSHPMVATNP</sequence>
<gene>
    <name evidence="1" type="ORF">LSAT_V11C200065790</name>
</gene>
<accession>A0A9R1W8E7</accession>
<dbReference type="InterPro" id="IPR020581">
    <property type="entry name" value="GDC_P"/>
</dbReference>
<dbReference type="GO" id="GO:0005960">
    <property type="term" value="C:glycine cleavage complex"/>
    <property type="evidence" value="ECO:0000318"/>
    <property type="project" value="GO_Central"/>
</dbReference>
<dbReference type="AlphaFoldDB" id="A0A9R1W8E7"/>
<dbReference type="GO" id="GO:0016594">
    <property type="term" value="F:glycine binding"/>
    <property type="evidence" value="ECO:0000318"/>
    <property type="project" value="GO_Central"/>
</dbReference>
<organism evidence="1 2">
    <name type="scientific">Lactuca sativa</name>
    <name type="common">Garden lettuce</name>
    <dbReference type="NCBI Taxonomy" id="4236"/>
    <lineage>
        <taxon>Eukaryota</taxon>
        <taxon>Viridiplantae</taxon>
        <taxon>Streptophyta</taxon>
        <taxon>Embryophyta</taxon>
        <taxon>Tracheophyta</taxon>
        <taxon>Spermatophyta</taxon>
        <taxon>Magnoliopsida</taxon>
        <taxon>eudicotyledons</taxon>
        <taxon>Gunneridae</taxon>
        <taxon>Pentapetalae</taxon>
        <taxon>asterids</taxon>
        <taxon>campanulids</taxon>
        <taxon>Asterales</taxon>
        <taxon>Asteraceae</taxon>
        <taxon>Cichorioideae</taxon>
        <taxon>Cichorieae</taxon>
        <taxon>Lactucinae</taxon>
        <taxon>Lactuca</taxon>
    </lineage>
</organism>
<evidence type="ECO:0000313" key="2">
    <source>
        <dbReference type="Proteomes" id="UP000235145"/>
    </source>
</evidence>
<dbReference type="GO" id="GO:0005739">
    <property type="term" value="C:mitochondrion"/>
    <property type="evidence" value="ECO:0000318"/>
    <property type="project" value="GO_Central"/>
</dbReference>
<dbReference type="GO" id="GO:0030170">
    <property type="term" value="F:pyridoxal phosphate binding"/>
    <property type="evidence" value="ECO:0000318"/>
    <property type="project" value="GO_Central"/>
</dbReference>
<dbReference type="InterPro" id="IPR015421">
    <property type="entry name" value="PyrdxlP-dep_Trfase_major"/>
</dbReference>
<dbReference type="EMBL" id="NBSK02000002">
    <property type="protein sequence ID" value="KAJ0221917.1"/>
    <property type="molecule type" value="Genomic_DNA"/>
</dbReference>
<dbReference type="Proteomes" id="UP000235145">
    <property type="component" value="Unassembled WGS sequence"/>
</dbReference>
<proteinExistence type="predicted"/>
<evidence type="ECO:0000313" key="1">
    <source>
        <dbReference type="EMBL" id="KAJ0221917.1"/>
    </source>
</evidence>
<dbReference type="PANTHER" id="PTHR11773">
    <property type="entry name" value="GLYCINE DEHYDROGENASE, DECARBOXYLATING"/>
    <property type="match status" value="1"/>
</dbReference>
<comment type="caution">
    <text evidence="1">The sequence shown here is derived from an EMBL/GenBank/DDBJ whole genome shotgun (WGS) entry which is preliminary data.</text>
</comment>
<dbReference type="GO" id="GO:0019464">
    <property type="term" value="P:glycine decarboxylation via glycine cleavage system"/>
    <property type="evidence" value="ECO:0000318"/>
    <property type="project" value="GO_Central"/>
</dbReference>
<dbReference type="Gene3D" id="3.40.640.10">
    <property type="entry name" value="Type I PLP-dependent aspartate aminotransferase-like (Major domain)"/>
    <property type="match status" value="1"/>
</dbReference>